<keyword evidence="4" id="KW-1185">Reference proteome</keyword>
<evidence type="ECO:0000256" key="1">
    <source>
        <dbReference type="SAM" id="MobiDB-lite"/>
    </source>
</evidence>
<dbReference type="PROSITE" id="PS00036">
    <property type="entry name" value="BZIP_BASIC"/>
    <property type="match status" value="1"/>
</dbReference>
<evidence type="ECO:0000313" key="4">
    <source>
        <dbReference type="Proteomes" id="UP000297814"/>
    </source>
</evidence>
<evidence type="ECO:0000259" key="2">
    <source>
        <dbReference type="PROSITE" id="PS00036"/>
    </source>
</evidence>
<comment type="caution">
    <text evidence="3">The sequence shown here is derived from an EMBL/GenBank/DDBJ whole genome shotgun (WGS) entry which is preliminary data.</text>
</comment>
<dbReference type="GO" id="GO:0003700">
    <property type="term" value="F:DNA-binding transcription factor activity"/>
    <property type="evidence" value="ECO:0007669"/>
    <property type="project" value="InterPro"/>
</dbReference>
<name>A0A4Z1GBX6_9HELO</name>
<reference evidence="3 4" key="1">
    <citation type="submission" date="2017-12" db="EMBL/GenBank/DDBJ databases">
        <title>Comparative genomics of Botrytis spp.</title>
        <authorList>
            <person name="Valero-Jimenez C.A."/>
            <person name="Tapia P."/>
            <person name="Veloso J."/>
            <person name="Silva-Moreno E."/>
            <person name="Staats M."/>
            <person name="Valdes J.H."/>
            <person name="Van Kan J.A.L."/>
        </authorList>
    </citation>
    <scope>NUCLEOTIDE SEQUENCE [LARGE SCALE GENOMIC DNA]</scope>
    <source>
        <strain evidence="3 4">Bh0001</strain>
    </source>
</reference>
<dbReference type="AlphaFoldDB" id="A0A4Z1GBX6"/>
<feature type="region of interest" description="Disordered" evidence="1">
    <location>
        <begin position="76"/>
        <end position="176"/>
    </location>
</feature>
<dbReference type="Proteomes" id="UP000297814">
    <property type="component" value="Unassembled WGS sequence"/>
</dbReference>
<evidence type="ECO:0000313" key="3">
    <source>
        <dbReference type="EMBL" id="TGO32950.1"/>
    </source>
</evidence>
<dbReference type="InterPro" id="IPR004827">
    <property type="entry name" value="bZIP"/>
</dbReference>
<organism evidence="3 4">
    <name type="scientific">Botrytis hyacinthi</name>
    <dbReference type="NCBI Taxonomy" id="278943"/>
    <lineage>
        <taxon>Eukaryota</taxon>
        <taxon>Fungi</taxon>
        <taxon>Dikarya</taxon>
        <taxon>Ascomycota</taxon>
        <taxon>Pezizomycotina</taxon>
        <taxon>Leotiomycetes</taxon>
        <taxon>Helotiales</taxon>
        <taxon>Sclerotiniaceae</taxon>
        <taxon>Botrytis</taxon>
    </lineage>
</organism>
<proteinExistence type="predicted"/>
<feature type="domain" description="BZIP" evidence="2">
    <location>
        <begin position="38"/>
        <end position="53"/>
    </location>
</feature>
<accession>A0A4Z1GBX6</accession>
<feature type="compositionally biased region" description="Polar residues" evidence="1">
    <location>
        <begin position="146"/>
        <end position="176"/>
    </location>
</feature>
<sequence length="176" mass="20977">MSEYSELEIERRNQIYRDTYIVPFVLRLRKFSRYDKLRKYYRNKVSAWKSRQRKLAKARRPESLARRRRLYRGIKSMTEEHNPPMKAHGLRRSPQTLRRETEALRRWKLRKANQPPPSQRDEAAESQLPEAPTRRRRLCRDAHTSPAISNVATGTQRSDASLEVRTSSSTGFHSRR</sequence>
<dbReference type="EMBL" id="PQXK01000277">
    <property type="protein sequence ID" value="TGO32950.1"/>
    <property type="molecule type" value="Genomic_DNA"/>
</dbReference>
<protein>
    <recommendedName>
        <fullName evidence="2">BZIP domain-containing protein</fullName>
    </recommendedName>
</protein>
<gene>
    <name evidence="3" type="ORF">BHYA_0277g00100</name>
</gene>